<feature type="transmembrane region" description="Helical" evidence="1">
    <location>
        <begin position="75"/>
        <end position="96"/>
    </location>
</feature>
<organism evidence="3 4">
    <name type="scientific">Nocardioides taihuensis</name>
    <dbReference type="NCBI Taxonomy" id="1835606"/>
    <lineage>
        <taxon>Bacteria</taxon>
        <taxon>Bacillati</taxon>
        <taxon>Actinomycetota</taxon>
        <taxon>Actinomycetes</taxon>
        <taxon>Propionibacteriales</taxon>
        <taxon>Nocardioidaceae</taxon>
        <taxon>Nocardioides</taxon>
    </lineage>
</organism>
<dbReference type="PANTHER" id="PTHR23028:SF53">
    <property type="entry name" value="ACYL_TRANSF_3 DOMAIN-CONTAINING PROTEIN"/>
    <property type="match status" value="1"/>
</dbReference>
<dbReference type="Pfam" id="PF01757">
    <property type="entry name" value="Acyl_transf_3"/>
    <property type="match status" value="1"/>
</dbReference>
<accession>A0ABW0BNI8</accession>
<dbReference type="PANTHER" id="PTHR23028">
    <property type="entry name" value="ACETYLTRANSFERASE"/>
    <property type="match status" value="1"/>
</dbReference>
<evidence type="ECO:0000313" key="3">
    <source>
        <dbReference type="EMBL" id="MFC5178861.1"/>
    </source>
</evidence>
<keyword evidence="1" id="KW-0812">Transmembrane</keyword>
<reference evidence="4" key="1">
    <citation type="journal article" date="2019" name="Int. J. Syst. Evol. Microbiol.">
        <title>The Global Catalogue of Microorganisms (GCM) 10K type strain sequencing project: providing services to taxonomists for standard genome sequencing and annotation.</title>
        <authorList>
            <consortium name="The Broad Institute Genomics Platform"/>
            <consortium name="The Broad Institute Genome Sequencing Center for Infectious Disease"/>
            <person name="Wu L."/>
            <person name="Ma J."/>
        </authorList>
    </citation>
    <scope>NUCLEOTIDE SEQUENCE [LARGE SCALE GENOMIC DNA]</scope>
    <source>
        <strain evidence="4">DFY41</strain>
    </source>
</reference>
<feature type="transmembrane region" description="Helical" evidence="1">
    <location>
        <begin position="194"/>
        <end position="216"/>
    </location>
</feature>
<feature type="transmembrane region" description="Helical" evidence="1">
    <location>
        <begin position="262"/>
        <end position="285"/>
    </location>
</feature>
<feature type="transmembrane region" description="Helical" evidence="1">
    <location>
        <begin position="228"/>
        <end position="250"/>
    </location>
</feature>
<feature type="transmembrane region" description="Helical" evidence="1">
    <location>
        <begin position="108"/>
        <end position="126"/>
    </location>
</feature>
<feature type="transmembrane region" description="Helical" evidence="1">
    <location>
        <begin position="161"/>
        <end position="182"/>
    </location>
</feature>
<name>A0ABW0BNI8_9ACTN</name>
<sequence>MTSTERASDPAPDAGAGIEGAATPAALHHAFPGLNGMRAAGAIMVVATHTAFDTGKVVDGPAGALLGRMNAGVTIFFVLSGFLLSRPFFLAALQGLPQPSVRRYFWKRAIRILPLYWFVVVVVWATEPDNDGVITPVMWLRNLTLTQLYWPDLLPTGLTQMWSLATEVAFYLLLPLFVLLVLGRARRFSERRALVVLGLIAVAGVAWQATVGPIPGREGHFEQWLPGYLPWFCIGMAFAVVSAADTVRTPRHVLARLAQDPAACWVAAFLVFAISATPVAGPLLLLPPTHWEAAARVTLFAIFGGLLVLPLVFGDLGEGRIRRFCNHRIPFFLGEISYGIFCVHLIVLHEVFRRTDYQAFSGDWGMVFALTMAGTIALATLTYYLIEVPAMRLRRFGPREKTGRASATAPTSSH</sequence>
<dbReference type="RefSeq" id="WP_378592612.1">
    <property type="nucleotide sequence ID" value="NZ_JBHSKD010000027.1"/>
</dbReference>
<keyword evidence="1" id="KW-0472">Membrane</keyword>
<evidence type="ECO:0000313" key="4">
    <source>
        <dbReference type="Proteomes" id="UP001596087"/>
    </source>
</evidence>
<keyword evidence="1" id="KW-1133">Transmembrane helix</keyword>
<gene>
    <name evidence="3" type="ORF">ACFPGP_19420</name>
</gene>
<protein>
    <submittedName>
        <fullName evidence="3">Acyltransferase family protein</fullName>
        <ecNumber evidence="3">2.3.-.-</ecNumber>
    </submittedName>
</protein>
<proteinExistence type="predicted"/>
<evidence type="ECO:0000259" key="2">
    <source>
        <dbReference type="Pfam" id="PF01757"/>
    </source>
</evidence>
<keyword evidence="3" id="KW-0808">Transferase</keyword>
<dbReference type="Proteomes" id="UP001596087">
    <property type="component" value="Unassembled WGS sequence"/>
</dbReference>
<feature type="transmembrane region" description="Helical" evidence="1">
    <location>
        <begin position="329"/>
        <end position="352"/>
    </location>
</feature>
<evidence type="ECO:0000256" key="1">
    <source>
        <dbReference type="SAM" id="Phobius"/>
    </source>
</evidence>
<dbReference type="InterPro" id="IPR002656">
    <property type="entry name" value="Acyl_transf_3_dom"/>
</dbReference>
<dbReference type="EC" id="2.3.-.-" evidence="3"/>
<dbReference type="GO" id="GO:0016746">
    <property type="term" value="F:acyltransferase activity"/>
    <property type="evidence" value="ECO:0007669"/>
    <property type="project" value="UniProtKB-KW"/>
</dbReference>
<feature type="domain" description="Acyltransferase 3" evidence="2">
    <location>
        <begin position="32"/>
        <end position="383"/>
    </location>
</feature>
<keyword evidence="4" id="KW-1185">Reference proteome</keyword>
<keyword evidence="3" id="KW-0012">Acyltransferase</keyword>
<feature type="transmembrane region" description="Helical" evidence="1">
    <location>
        <begin position="364"/>
        <end position="386"/>
    </location>
</feature>
<dbReference type="EMBL" id="JBHSKD010000027">
    <property type="protein sequence ID" value="MFC5178861.1"/>
    <property type="molecule type" value="Genomic_DNA"/>
</dbReference>
<dbReference type="InterPro" id="IPR050879">
    <property type="entry name" value="Acyltransferase_3"/>
</dbReference>
<comment type="caution">
    <text evidence="3">The sequence shown here is derived from an EMBL/GenBank/DDBJ whole genome shotgun (WGS) entry which is preliminary data.</text>
</comment>
<feature type="transmembrane region" description="Helical" evidence="1">
    <location>
        <begin position="297"/>
        <end position="317"/>
    </location>
</feature>